<evidence type="ECO:0000313" key="1">
    <source>
        <dbReference type="EMBL" id="BAU72771.1"/>
    </source>
</evidence>
<dbReference type="Proteomes" id="UP000218554">
    <property type="component" value="Chromosome"/>
</dbReference>
<organism evidence="1 2">
    <name type="scientific">Metapseudomonas furukawaii</name>
    <name type="common">Pseudomonas furukawaii</name>
    <dbReference type="NCBI Taxonomy" id="1149133"/>
    <lineage>
        <taxon>Bacteria</taxon>
        <taxon>Pseudomonadati</taxon>
        <taxon>Pseudomonadota</taxon>
        <taxon>Gammaproteobacteria</taxon>
        <taxon>Pseudomonadales</taxon>
        <taxon>Pseudomonadaceae</taxon>
        <taxon>Metapseudomonas</taxon>
    </lineage>
</organism>
<dbReference type="RefSeq" id="WP_003448802.1">
    <property type="nucleotide sequence ID" value="NZ_AJMR01000048.1"/>
</dbReference>
<dbReference type="AlphaFoldDB" id="A0AAD1BXC5"/>
<dbReference type="EMBL" id="AP014862">
    <property type="protein sequence ID" value="BAU72771.1"/>
    <property type="molecule type" value="Genomic_DNA"/>
</dbReference>
<protein>
    <submittedName>
        <fullName evidence="1">ABC-type sugar transport systems</fullName>
    </submittedName>
</protein>
<keyword evidence="1" id="KW-0813">Transport</keyword>
<keyword evidence="2" id="KW-1185">Reference proteome</keyword>
<gene>
    <name evidence="1" type="ORF">KF707C_10830</name>
</gene>
<sequence>MEYSQLILVPQLSSVPGHQALAGRMLRWLAQRQVVEALPSTCGLRGNRMAYVIGPGARQVVEHPDRLPFGQPVSGLELVDKRCIYTPTRNFLHEAGCPECRQEIGEPLFESLEEWWPGTTDNFTCPECGFEDDINGFLFLQPCGFSNLGFIFNGWGDTRFTEGFLDAFGERLGFAVRQVWTHAEGPAPR</sequence>
<reference evidence="1 2" key="2">
    <citation type="journal article" date="2017" name="Int. J. Syst. Evol. Microbiol.">
        <title>Pseudomonas furukawaii sp. nov., a polychlorinated biphenyl-degrading bacterium isolated from biphenyl-contaminated soil in Japan.</title>
        <authorList>
            <person name="Kimura N."/>
            <person name="Watanabe T."/>
            <person name="Suenaga H."/>
            <person name="Fujihara H."/>
            <person name="Futagami T."/>
            <person name="Goto M."/>
            <person name="Hanada S."/>
            <person name="Hirose J."/>
        </authorList>
    </citation>
    <scope>NUCLEOTIDE SEQUENCE [LARGE SCALE GENOMIC DNA]</scope>
    <source>
        <strain evidence="2">DSM 10086 / NBRC 110670 / KF707</strain>
    </source>
</reference>
<accession>A0AAD1BXC5</accession>
<proteinExistence type="predicted"/>
<reference evidence="2" key="1">
    <citation type="submission" date="2015-05" db="EMBL/GenBank/DDBJ databases">
        <title>Draft genome sequencing of a biphenyl-degrading bacterium, Pseudomonas balearica KF707 (=NBRC110670).</title>
        <authorList>
            <person name="Kimura N."/>
            <person name="Hirose J."/>
            <person name="Watanabe T."/>
            <person name="Suenaga H."/>
            <person name="Fujihara H."/>
            <person name="Noguchi M."/>
            <person name="Hashimoto M."/>
            <person name="Shimodaira J."/>
            <person name="Tsuchikane K."/>
            <person name="Hosoyama A."/>
            <person name="Yamazoe A."/>
            <person name="Fujita N."/>
            <person name="Furukawa K."/>
        </authorList>
    </citation>
    <scope>NUCLEOTIDE SEQUENCE [LARGE SCALE GENOMIC DNA]</scope>
    <source>
        <strain evidence="2">DSM 10086 / NBRC 110670 / KF707</strain>
    </source>
</reference>
<name>A0AAD1BXC5_METFU</name>
<keyword evidence="1" id="KW-0762">Sugar transport</keyword>
<evidence type="ECO:0000313" key="2">
    <source>
        <dbReference type="Proteomes" id="UP000218554"/>
    </source>
</evidence>
<dbReference type="KEGG" id="pfuw:KF707C_10830"/>